<evidence type="ECO:0000256" key="2">
    <source>
        <dbReference type="ARBA" id="ARBA00022630"/>
    </source>
</evidence>
<organism evidence="5 6">
    <name type="scientific">Martelella endophytica</name>
    <dbReference type="NCBI Taxonomy" id="1486262"/>
    <lineage>
        <taxon>Bacteria</taxon>
        <taxon>Pseudomonadati</taxon>
        <taxon>Pseudomonadota</taxon>
        <taxon>Alphaproteobacteria</taxon>
        <taxon>Hyphomicrobiales</taxon>
        <taxon>Aurantimonadaceae</taxon>
        <taxon>Martelella</taxon>
    </lineage>
</organism>
<keyword evidence="3" id="KW-0560">Oxidoreductase</keyword>
<name>A0A0D5LX05_MAREN</name>
<dbReference type="Gene3D" id="3.50.50.60">
    <property type="entry name" value="FAD/NAD(P)-binding domain"/>
    <property type="match status" value="2"/>
</dbReference>
<dbReference type="PRINTS" id="PR00469">
    <property type="entry name" value="PNDRDTASEII"/>
</dbReference>
<dbReference type="RefSeq" id="WP_045684788.1">
    <property type="nucleotide sequence ID" value="NZ_CP010803.1"/>
</dbReference>
<dbReference type="InterPro" id="IPR023753">
    <property type="entry name" value="FAD/NAD-binding_dom"/>
</dbReference>
<sequence>MTHDVIVVGGAFAGMSAALQLLRARRTVLVIDSGERRNRFASHAHGFLGNDGTPPGEIAAVARRQLEAYPTLDWIDARVTEVEGSKEAFAVTLEDGSRHKGRRLLLATGVKDDLPEIAGLAERWGRHVFHCPYCHGYELNQGPLGVIASGSMSIHQAELIPEWGPTTFFVNGALTLDEAQRASLTARNVAIEETPVTGIEGEAEVRLADGRLIALAGLFVASRTTPATPLAERLGCRLEETMLGLQIATDPMKETSIAGAFAAGDVARMPHSVALAVADGAFAGAAVHRSLVF</sequence>
<dbReference type="InterPro" id="IPR050097">
    <property type="entry name" value="Ferredoxin-NADP_redctase_2"/>
</dbReference>
<dbReference type="PRINTS" id="PR00368">
    <property type="entry name" value="FADPNR"/>
</dbReference>
<dbReference type="AlphaFoldDB" id="A0A0D5LX05"/>
<evidence type="ECO:0000313" key="5">
    <source>
        <dbReference type="EMBL" id="AJY47938.1"/>
    </source>
</evidence>
<dbReference type="PATRIC" id="fig|1486262.3.peg.1022"/>
<dbReference type="Proteomes" id="UP000032611">
    <property type="component" value="Chromosome"/>
</dbReference>
<dbReference type="OrthoDB" id="9786503at2"/>
<evidence type="ECO:0000313" key="6">
    <source>
        <dbReference type="Proteomes" id="UP000032611"/>
    </source>
</evidence>
<dbReference type="STRING" id="1486262.TM49_05005"/>
<keyword evidence="6" id="KW-1185">Reference proteome</keyword>
<dbReference type="PANTHER" id="PTHR48105">
    <property type="entry name" value="THIOREDOXIN REDUCTASE 1-RELATED-RELATED"/>
    <property type="match status" value="1"/>
</dbReference>
<dbReference type="SUPFAM" id="SSF51905">
    <property type="entry name" value="FAD/NAD(P)-binding domain"/>
    <property type="match status" value="1"/>
</dbReference>
<dbReference type="Pfam" id="PF07992">
    <property type="entry name" value="Pyr_redox_2"/>
    <property type="match status" value="1"/>
</dbReference>
<dbReference type="KEGG" id="mey:TM49_05005"/>
<dbReference type="GO" id="GO:0016491">
    <property type="term" value="F:oxidoreductase activity"/>
    <property type="evidence" value="ECO:0007669"/>
    <property type="project" value="UniProtKB-KW"/>
</dbReference>
<evidence type="ECO:0000256" key="3">
    <source>
        <dbReference type="ARBA" id="ARBA00023002"/>
    </source>
</evidence>
<feature type="domain" description="FAD/NAD(P)-binding" evidence="4">
    <location>
        <begin position="3"/>
        <end position="280"/>
    </location>
</feature>
<proteinExistence type="predicted"/>
<evidence type="ECO:0000256" key="1">
    <source>
        <dbReference type="ARBA" id="ARBA00018719"/>
    </source>
</evidence>
<protein>
    <recommendedName>
        <fullName evidence="1">Thioredoxin reductase</fullName>
    </recommendedName>
</protein>
<keyword evidence="2" id="KW-0285">Flavoprotein</keyword>
<dbReference type="InterPro" id="IPR036188">
    <property type="entry name" value="FAD/NAD-bd_sf"/>
</dbReference>
<evidence type="ECO:0000259" key="4">
    <source>
        <dbReference type="Pfam" id="PF07992"/>
    </source>
</evidence>
<dbReference type="HOGENOM" id="CLU_031864_5_0_5"/>
<accession>A0A0D5LX05</accession>
<dbReference type="EMBL" id="CP010803">
    <property type="protein sequence ID" value="AJY47938.1"/>
    <property type="molecule type" value="Genomic_DNA"/>
</dbReference>
<reference evidence="5 6" key="1">
    <citation type="journal article" date="2015" name="Genome Announc.">
        <title>Complete genome sequence of Martelella endophytica YC6887, which has antifungal activity associated with a halophyte.</title>
        <authorList>
            <person name="Khan A."/>
            <person name="Khan H."/>
            <person name="Chung E.J."/>
            <person name="Hossain M.T."/>
            <person name="Chung Y.R."/>
        </authorList>
    </citation>
    <scope>NUCLEOTIDE SEQUENCE [LARGE SCALE GENOMIC DNA]</scope>
    <source>
        <strain evidence="5">YC6887</strain>
    </source>
</reference>
<gene>
    <name evidence="5" type="ORF">TM49_05005</name>
</gene>